<name>A9VDR1_MONBE</name>
<keyword evidence="2" id="KW-1133">Transmembrane helix</keyword>
<feature type="compositionally biased region" description="Basic and acidic residues" evidence="1">
    <location>
        <begin position="373"/>
        <end position="393"/>
    </location>
</feature>
<organism evidence="3 4">
    <name type="scientific">Monosiga brevicollis</name>
    <name type="common">Choanoflagellate</name>
    <dbReference type="NCBI Taxonomy" id="81824"/>
    <lineage>
        <taxon>Eukaryota</taxon>
        <taxon>Choanoflagellata</taxon>
        <taxon>Craspedida</taxon>
        <taxon>Salpingoecidae</taxon>
        <taxon>Monosiga</taxon>
    </lineage>
</organism>
<keyword evidence="2" id="KW-0812">Transmembrane</keyword>
<feature type="transmembrane region" description="Helical" evidence="2">
    <location>
        <begin position="236"/>
        <end position="261"/>
    </location>
</feature>
<dbReference type="EMBL" id="CH991589">
    <property type="protein sequence ID" value="EDQ84365.1"/>
    <property type="molecule type" value="Genomic_DNA"/>
</dbReference>
<dbReference type="Proteomes" id="UP000001357">
    <property type="component" value="Unassembled WGS sequence"/>
</dbReference>
<dbReference type="RefSeq" id="XP_001750861.1">
    <property type="nucleotide sequence ID" value="XM_001750809.1"/>
</dbReference>
<feature type="region of interest" description="Disordered" evidence="1">
    <location>
        <begin position="1"/>
        <end position="26"/>
    </location>
</feature>
<evidence type="ECO:0000313" key="4">
    <source>
        <dbReference type="Proteomes" id="UP000001357"/>
    </source>
</evidence>
<keyword evidence="4" id="KW-1185">Reference proteome</keyword>
<reference evidence="3 4" key="1">
    <citation type="journal article" date="2008" name="Nature">
        <title>The genome of the choanoflagellate Monosiga brevicollis and the origin of metazoans.</title>
        <authorList>
            <consortium name="JGI Sequencing"/>
            <person name="King N."/>
            <person name="Westbrook M.J."/>
            <person name="Young S.L."/>
            <person name="Kuo A."/>
            <person name="Abedin M."/>
            <person name="Chapman J."/>
            <person name="Fairclough S."/>
            <person name="Hellsten U."/>
            <person name="Isogai Y."/>
            <person name="Letunic I."/>
            <person name="Marr M."/>
            <person name="Pincus D."/>
            <person name="Putnam N."/>
            <person name="Rokas A."/>
            <person name="Wright K.J."/>
            <person name="Zuzow R."/>
            <person name="Dirks W."/>
            <person name="Good M."/>
            <person name="Goodstein D."/>
            <person name="Lemons D."/>
            <person name="Li W."/>
            <person name="Lyons J.B."/>
            <person name="Morris A."/>
            <person name="Nichols S."/>
            <person name="Richter D.J."/>
            <person name="Salamov A."/>
            <person name="Bork P."/>
            <person name="Lim W.A."/>
            <person name="Manning G."/>
            <person name="Miller W.T."/>
            <person name="McGinnis W."/>
            <person name="Shapiro H."/>
            <person name="Tjian R."/>
            <person name="Grigoriev I.V."/>
            <person name="Rokhsar D."/>
        </authorList>
    </citation>
    <scope>NUCLEOTIDE SEQUENCE [LARGE SCALE GENOMIC DNA]</scope>
    <source>
        <strain evidence="4">MX1 / ATCC 50154</strain>
    </source>
</reference>
<protein>
    <recommendedName>
        <fullName evidence="5">YrhK domain-containing protein</fullName>
    </recommendedName>
</protein>
<feature type="transmembrane region" description="Helical" evidence="2">
    <location>
        <begin position="324"/>
        <end position="346"/>
    </location>
</feature>
<keyword evidence="2" id="KW-0472">Membrane</keyword>
<proteinExistence type="predicted"/>
<sequence length="406" mass="45130">MSNQNVRASSGARAEPKWHADGAGTVSADAPEADCVGRHLVTHSPVSVGRLSENGVGGAETPLALAQRRYRAEIEQDTKLWGANNSSFPTPDFEGNATEHRGVVHTMLFMDTTMNHLHIFKSWRTLWRNVGRYYNDLDVWGGWCFVVGSILFTLGPWLSKNKHVSADGSSIILMVGVVLFLFAKIFVELRAIYATLWERKTRRPGTAFHVSVISLTVGGLFFLATTILSLRDDPRSASWCSFLSAVGFLFGTFVFSIDSAAQFSRPLFAQLSNFYYWGALGLFLGSVFYIFSTTCDLSGVRDYGAVSTAASFAPLELCSESMVAWFNILGGLLYTLGSVFFLVFAYDELYEARRGPDPRCVDRNGIRAPHPFRPREGTKHEHHDPQPDLERFPQHHAHATRTVTCV</sequence>
<feature type="region of interest" description="Disordered" evidence="1">
    <location>
        <begin position="361"/>
        <end position="394"/>
    </location>
</feature>
<dbReference type="InParanoid" id="A9VDR1"/>
<dbReference type="AlphaFoldDB" id="A9VDR1"/>
<feature type="transmembrane region" description="Helical" evidence="2">
    <location>
        <begin position="170"/>
        <end position="187"/>
    </location>
</feature>
<evidence type="ECO:0000256" key="1">
    <source>
        <dbReference type="SAM" id="MobiDB-lite"/>
    </source>
</evidence>
<evidence type="ECO:0008006" key="5">
    <source>
        <dbReference type="Google" id="ProtNLM"/>
    </source>
</evidence>
<gene>
    <name evidence="3" type="ORF">MONBRDRAFT_39321</name>
</gene>
<dbReference type="GeneID" id="5896121"/>
<accession>A9VDR1</accession>
<evidence type="ECO:0000313" key="3">
    <source>
        <dbReference type="EMBL" id="EDQ84365.1"/>
    </source>
</evidence>
<feature type="transmembrane region" description="Helical" evidence="2">
    <location>
        <begin position="273"/>
        <end position="291"/>
    </location>
</feature>
<dbReference type="eggNOG" id="ENOG502SQAZ">
    <property type="taxonomic scope" value="Eukaryota"/>
</dbReference>
<feature type="transmembrane region" description="Helical" evidence="2">
    <location>
        <begin position="208"/>
        <end position="230"/>
    </location>
</feature>
<feature type="transmembrane region" description="Helical" evidence="2">
    <location>
        <begin position="137"/>
        <end position="158"/>
    </location>
</feature>
<dbReference type="KEGG" id="mbr:MONBRDRAFT_39321"/>
<evidence type="ECO:0000256" key="2">
    <source>
        <dbReference type="SAM" id="Phobius"/>
    </source>
</evidence>